<dbReference type="Pfam" id="PF03544">
    <property type="entry name" value="TonB_C"/>
    <property type="match status" value="1"/>
</dbReference>
<comment type="caution">
    <text evidence="12">The sequence shown here is derived from an EMBL/GenBank/DDBJ whole genome shotgun (WGS) entry which is preliminary data.</text>
</comment>
<evidence type="ECO:0000259" key="11">
    <source>
        <dbReference type="PROSITE" id="PS52015"/>
    </source>
</evidence>
<dbReference type="InterPro" id="IPR037682">
    <property type="entry name" value="TonB_C"/>
</dbReference>
<comment type="similarity">
    <text evidence="2">Belongs to the TonB family.</text>
</comment>
<keyword evidence="3" id="KW-0813">Transport</keyword>
<evidence type="ECO:0000256" key="7">
    <source>
        <dbReference type="ARBA" id="ARBA00022927"/>
    </source>
</evidence>
<gene>
    <name evidence="12" type="ORF">EDC61_10220</name>
</gene>
<dbReference type="PANTHER" id="PTHR33446">
    <property type="entry name" value="PROTEIN TONB-RELATED"/>
    <property type="match status" value="1"/>
</dbReference>
<evidence type="ECO:0000256" key="1">
    <source>
        <dbReference type="ARBA" id="ARBA00004383"/>
    </source>
</evidence>
<reference evidence="12 13" key="1">
    <citation type="submission" date="2019-03" db="EMBL/GenBank/DDBJ databases">
        <title>Genomic Encyclopedia of Type Strains, Phase IV (KMG-IV): sequencing the most valuable type-strain genomes for metagenomic binning, comparative biology and taxonomic classification.</title>
        <authorList>
            <person name="Goeker M."/>
        </authorList>
    </citation>
    <scope>NUCLEOTIDE SEQUENCE [LARGE SCALE GENOMIC DNA]</scope>
    <source>
        <strain evidence="12 13">DSM 103923</strain>
    </source>
</reference>
<dbReference type="PROSITE" id="PS52015">
    <property type="entry name" value="TONB_CTD"/>
    <property type="match status" value="1"/>
</dbReference>
<dbReference type="PANTHER" id="PTHR33446:SF11">
    <property type="entry name" value="TONB3"/>
    <property type="match status" value="1"/>
</dbReference>
<evidence type="ECO:0000256" key="6">
    <source>
        <dbReference type="ARBA" id="ARBA00022692"/>
    </source>
</evidence>
<dbReference type="EMBL" id="SLZY01000002">
    <property type="protein sequence ID" value="TCS73252.1"/>
    <property type="molecule type" value="Genomic_DNA"/>
</dbReference>
<organism evidence="12 13">
    <name type="scientific">Sulfuritortus calidifontis</name>
    <dbReference type="NCBI Taxonomy" id="1914471"/>
    <lineage>
        <taxon>Bacteria</taxon>
        <taxon>Pseudomonadati</taxon>
        <taxon>Pseudomonadota</taxon>
        <taxon>Betaproteobacteria</taxon>
        <taxon>Nitrosomonadales</taxon>
        <taxon>Thiobacillaceae</taxon>
        <taxon>Sulfuritortus</taxon>
    </lineage>
</organism>
<evidence type="ECO:0000256" key="5">
    <source>
        <dbReference type="ARBA" id="ARBA00022519"/>
    </source>
</evidence>
<dbReference type="RefSeq" id="WP_165919086.1">
    <property type="nucleotide sequence ID" value="NZ_AP018721.1"/>
</dbReference>
<keyword evidence="7" id="KW-0653">Protein transport</keyword>
<dbReference type="AlphaFoldDB" id="A0A4R3JXJ6"/>
<protein>
    <submittedName>
        <fullName evidence="12">Outer membrane transport energization protein TonB</fullName>
    </submittedName>
</protein>
<evidence type="ECO:0000256" key="8">
    <source>
        <dbReference type="ARBA" id="ARBA00022989"/>
    </source>
</evidence>
<dbReference type="Gene3D" id="3.30.1150.10">
    <property type="match status" value="1"/>
</dbReference>
<dbReference type="SUPFAM" id="SSF74653">
    <property type="entry name" value="TolA/TonB C-terminal domain"/>
    <property type="match status" value="1"/>
</dbReference>
<dbReference type="InterPro" id="IPR006260">
    <property type="entry name" value="TonB/TolA_C"/>
</dbReference>
<evidence type="ECO:0000256" key="10">
    <source>
        <dbReference type="SAM" id="MobiDB-lite"/>
    </source>
</evidence>
<evidence type="ECO:0000256" key="4">
    <source>
        <dbReference type="ARBA" id="ARBA00022475"/>
    </source>
</evidence>
<evidence type="ECO:0000256" key="9">
    <source>
        <dbReference type="ARBA" id="ARBA00023136"/>
    </source>
</evidence>
<sequence>MKAWAASLALHGVAVGAAALLWLERSPETPSAPPLRWQVSFASAPAEAPPPATPPRPAPPPESGSAGLTPPEAVPPSLPTRLAAAPIVAVPAAATVAEPAPAVAAAPSQTATEAAAAAERRWQAALAEKLRLLKRYPLAARRLGQEGVVVLSAAVTADGRLESVAVKQGPGYPLLERDALSLLQAAAAAVRAEMQPERPTRLEIPVAYRLEG</sequence>
<dbReference type="NCBIfam" id="TIGR01352">
    <property type="entry name" value="tonB_Cterm"/>
    <property type="match status" value="1"/>
</dbReference>
<keyword evidence="13" id="KW-1185">Reference proteome</keyword>
<dbReference type="GO" id="GO:0098797">
    <property type="term" value="C:plasma membrane protein complex"/>
    <property type="evidence" value="ECO:0007669"/>
    <property type="project" value="TreeGrafter"/>
</dbReference>
<dbReference type="Proteomes" id="UP000295135">
    <property type="component" value="Unassembled WGS sequence"/>
</dbReference>
<accession>A0A4R3JXJ6</accession>
<dbReference type="GO" id="GO:0015031">
    <property type="term" value="P:protein transport"/>
    <property type="evidence" value="ECO:0007669"/>
    <property type="project" value="UniProtKB-KW"/>
</dbReference>
<feature type="domain" description="TonB C-terminal" evidence="11">
    <location>
        <begin position="121"/>
        <end position="212"/>
    </location>
</feature>
<evidence type="ECO:0000313" key="13">
    <source>
        <dbReference type="Proteomes" id="UP000295135"/>
    </source>
</evidence>
<keyword evidence="9" id="KW-0472">Membrane</keyword>
<dbReference type="GO" id="GO:0031992">
    <property type="term" value="F:energy transducer activity"/>
    <property type="evidence" value="ECO:0007669"/>
    <property type="project" value="TreeGrafter"/>
</dbReference>
<keyword evidence="4" id="KW-1003">Cell membrane</keyword>
<keyword evidence="6" id="KW-0812">Transmembrane</keyword>
<proteinExistence type="inferred from homology"/>
<evidence type="ECO:0000313" key="12">
    <source>
        <dbReference type="EMBL" id="TCS73252.1"/>
    </source>
</evidence>
<evidence type="ECO:0000256" key="3">
    <source>
        <dbReference type="ARBA" id="ARBA00022448"/>
    </source>
</evidence>
<dbReference type="InterPro" id="IPR051045">
    <property type="entry name" value="TonB-dependent_transducer"/>
</dbReference>
<comment type="subcellular location">
    <subcellularLocation>
        <location evidence="1">Cell inner membrane</location>
        <topology evidence="1">Single-pass membrane protein</topology>
        <orientation evidence="1">Periplasmic side</orientation>
    </subcellularLocation>
</comment>
<keyword evidence="8" id="KW-1133">Transmembrane helix</keyword>
<evidence type="ECO:0000256" key="2">
    <source>
        <dbReference type="ARBA" id="ARBA00006555"/>
    </source>
</evidence>
<feature type="compositionally biased region" description="Pro residues" evidence="10">
    <location>
        <begin position="47"/>
        <end position="62"/>
    </location>
</feature>
<name>A0A4R3JXJ6_9PROT</name>
<dbReference type="GO" id="GO:0055085">
    <property type="term" value="P:transmembrane transport"/>
    <property type="evidence" value="ECO:0007669"/>
    <property type="project" value="InterPro"/>
</dbReference>
<feature type="region of interest" description="Disordered" evidence="10">
    <location>
        <begin position="43"/>
        <end position="76"/>
    </location>
</feature>
<keyword evidence="5" id="KW-0997">Cell inner membrane</keyword>